<accession>A0A0F9AWW0</accession>
<dbReference type="Pfam" id="PF00005">
    <property type="entry name" value="ABC_tran"/>
    <property type="match status" value="1"/>
</dbReference>
<evidence type="ECO:0000256" key="2">
    <source>
        <dbReference type="ARBA" id="ARBA00022741"/>
    </source>
</evidence>
<dbReference type="GO" id="GO:0042941">
    <property type="term" value="P:D-alanine transmembrane transport"/>
    <property type="evidence" value="ECO:0007669"/>
    <property type="project" value="TreeGrafter"/>
</dbReference>
<dbReference type="GO" id="GO:1903806">
    <property type="term" value="P:L-isoleucine import across plasma membrane"/>
    <property type="evidence" value="ECO:0007669"/>
    <property type="project" value="TreeGrafter"/>
</dbReference>
<gene>
    <name evidence="5" type="ORF">LCGC14_2520790</name>
</gene>
<organism evidence="5">
    <name type="scientific">marine sediment metagenome</name>
    <dbReference type="NCBI Taxonomy" id="412755"/>
    <lineage>
        <taxon>unclassified sequences</taxon>
        <taxon>metagenomes</taxon>
        <taxon>ecological metagenomes</taxon>
    </lineage>
</organism>
<name>A0A0F9AWW0_9ZZZZ</name>
<dbReference type="InterPro" id="IPR003593">
    <property type="entry name" value="AAA+_ATPase"/>
</dbReference>
<dbReference type="GO" id="GO:0015192">
    <property type="term" value="F:L-phenylalanine transmembrane transporter activity"/>
    <property type="evidence" value="ECO:0007669"/>
    <property type="project" value="TreeGrafter"/>
</dbReference>
<proteinExistence type="predicted"/>
<dbReference type="PANTHER" id="PTHR45772">
    <property type="entry name" value="CONSERVED COMPONENT OF ABC TRANSPORTER FOR NATURAL AMINO ACIDS-RELATED"/>
    <property type="match status" value="1"/>
</dbReference>
<dbReference type="PROSITE" id="PS50893">
    <property type="entry name" value="ABC_TRANSPORTER_2"/>
    <property type="match status" value="1"/>
</dbReference>
<dbReference type="InterPro" id="IPR027417">
    <property type="entry name" value="P-loop_NTPase"/>
</dbReference>
<keyword evidence="3" id="KW-0067">ATP-binding</keyword>
<protein>
    <recommendedName>
        <fullName evidence="4">ABC transporter domain-containing protein</fullName>
    </recommendedName>
</protein>
<dbReference type="GO" id="GO:0005886">
    <property type="term" value="C:plasma membrane"/>
    <property type="evidence" value="ECO:0007669"/>
    <property type="project" value="TreeGrafter"/>
</dbReference>
<dbReference type="EMBL" id="LAZR01040660">
    <property type="protein sequence ID" value="KKL13935.1"/>
    <property type="molecule type" value="Genomic_DNA"/>
</dbReference>
<comment type="caution">
    <text evidence="5">The sequence shown here is derived from an EMBL/GenBank/DDBJ whole genome shotgun (WGS) entry which is preliminary data.</text>
</comment>
<dbReference type="AlphaFoldDB" id="A0A0F9AWW0"/>
<dbReference type="SUPFAM" id="SSF52540">
    <property type="entry name" value="P-loop containing nucleoside triphosphate hydrolases"/>
    <property type="match status" value="1"/>
</dbReference>
<dbReference type="InterPro" id="IPR003439">
    <property type="entry name" value="ABC_transporter-like_ATP-bd"/>
</dbReference>
<reference evidence="5" key="1">
    <citation type="journal article" date="2015" name="Nature">
        <title>Complex archaea that bridge the gap between prokaryotes and eukaryotes.</title>
        <authorList>
            <person name="Spang A."/>
            <person name="Saw J.H."/>
            <person name="Jorgensen S.L."/>
            <person name="Zaremba-Niedzwiedzka K."/>
            <person name="Martijn J."/>
            <person name="Lind A.E."/>
            <person name="van Eijk R."/>
            <person name="Schleper C."/>
            <person name="Guy L."/>
            <person name="Ettema T.J."/>
        </authorList>
    </citation>
    <scope>NUCLEOTIDE SEQUENCE</scope>
</reference>
<keyword evidence="1" id="KW-0813">Transport</keyword>
<dbReference type="InterPro" id="IPR032823">
    <property type="entry name" value="BCA_ABC_TP_C"/>
</dbReference>
<dbReference type="GO" id="GO:0005304">
    <property type="term" value="F:L-valine transmembrane transporter activity"/>
    <property type="evidence" value="ECO:0007669"/>
    <property type="project" value="TreeGrafter"/>
</dbReference>
<dbReference type="GO" id="GO:0016887">
    <property type="term" value="F:ATP hydrolysis activity"/>
    <property type="evidence" value="ECO:0007669"/>
    <property type="project" value="InterPro"/>
</dbReference>
<dbReference type="GO" id="GO:0015188">
    <property type="term" value="F:L-isoleucine transmembrane transporter activity"/>
    <property type="evidence" value="ECO:0007669"/>
    <property type="project" value="TreeGrafter"/>
</dbReference>
<dbReference type="InterPro" id="IPR051120">
    <property type="entry name" value="ABC_AA/LPS_Transport"/>
</dbReference>
<dbReference type="SMART" id="SM00382">
    <property type="entry name" value="AAA"/>
    <property type="match status" value="1"/>
</dbReference>
<dbReference type="CDD" id="cd03219">
    <property type="entry name" value="ABC_Mj1267_LivG_branched"/>
    <property type="match status" value="1"/>
</dbReference>
<sequence>MSAILEVKGLSRHFGGLRAVDNVDFTVKEGSIKAVIGPNGAGKTTLFHLISGCLPPTSGTVSFMGHSIESLRPFEIAALGMGRTFQHIRLFQGMSALDNVMVGRHTKSGSGFIASMLALPKARREDGRIRQKALEEMEFLGITDLADTGATSLSFGQQRSVELARALALEPRLLLLDEPAAGLNMHETAEVGGVIRKIRDRGVTVLIVEHDMSLVMNISDEVMVLSYGSKIAEDEPLAVQKNEEVVRVYLGEDDG</sequence>
<evidence type="ECO:0000313" key="5">
    <source>
        <dbReference type="EMBL" id="KKL13935.1"/>
    </source>
</evidence>
<evidence type="ECO:0000259" key="4">
    <source>
        <dbReference type="PROSITE" id="PS50893"/>
    </source>
</evidence>
<dbReference type="PANTHER" id="PTHR45772:SF7">
    <property type="entry name" value="AMINO ACID ABC TRANSPORTER ATP-BINDING PROTEIN"/>
    <property type="match status" value="1"/>
</dbReference>
<dbReference type="FunFam" id="3.40.50.300:FF:000421">
    <property type="entry name" value="Branched-chain amino acid ABC transporter ATP-binding protein"/>
    <property type="match status" value="1"/>
</dbReference>
<dbReference type="GO" id="GO:0005524">
    <property type="term" value="F:ATP binding"/>
    <property type="evidence" value="ECO:0007669"/>
    <property type="project" value="UniProtKB-KW"/>
</dbReference>
<dbReference type="GO" id="GO:1903805">
    <property type="term" value="P:L-valine import across plasma membrane"/>
    <property type="evidence" value="ECO:0007669"/>
    <property type="project" value="TreeGrafter"/>
</dbReference>
<dbReference type="Pfam" id="PF12399">
    <property type="entry name" value="BCA_ABC_TP_C"/>
    <property type="match status" value="1"/>
</dbReference>
<feature type="domain" description="ABC transporter" evidence="4">
    <location>
        <begin position="5"/>
        <end position="252"/>
    </location>
</feature>
<keyword evidence="2" id="KW-0547">Nucleotide-binding</keyword>
<dbReference type="Gene3D" id="3.40.50.300">
    <property type="entry name" value="P-loop containing nucleotide triphosphate hydrolases"/>
    <property type="match status" value="1"/>
</dbReference>
<evidence type="ECO:0000256" key="1">
    <source>
        <dbReference type="ARBA" id="ARBA00022448"/>
    </source>
</evidence>
<evidence type="ECO:0000256" key="3">
    <source>
        <dbReference type="ARBA" id="ARBA00022840"/>
    </source>
</evidence>
<dbReference type="GO" id="GO:0015808">
    <property type="term" value="P:L-alanine transport"/>
    <property type="evidence" value="ECO:0007669"/>
    <property type="project" value="TreeGrafter"/>
</dbReference>